<dbReference type="AlphaFoldDB" id="A0A6A5R2W3"/>
<reference evidence="4" key="1">
    <citation type="journal article" date="2020" name="Stud. Mycol.">
        <title>101 Dothideomycetes genomes: a test case for predicting lifestyles and emergence of pathogens.</title>
        <authorList>
            <person name="Haridas S."/>
            <person name="Albert R."/>
            <person name="Binder M."/>
            <person name="Bloem J."/>
            <person name="Labutti K."/>
            <person name="Salamov A."/>
            <person name="Andreopoulos B."/>
            <person name="Baker S."/>
            <person name="Barry K."/>
            <person name="Bills G."/>
            <person name="Bluhm B."/>
            <person name="Cannon C."/>
            <person name="Castanera R."/>
            <person name="Culley D."/>
            <person name="Daum C."/>
            <person name="Ezra D."/>
            <person name="Gonzalez J."/>
            <person name="Henrissat B."/>
            <person name="Kuo A."/>
            <person name="Liang C."/>
            <person name="Lipzen A."/>
            <person name="Lutzoni F."/>
            <person name="Magnuson J."/>
            <person name="Mondo S."/>
            <person name="Nolan M."/>
            <person name="Ohm R."/>
            <person name="Pangilinan J."/>
            <person name="Park H.-J."/>
            <person name="Ramirez L."/>
            <person name="Alfaro M."/>
            <person name="Sun H."/>
            <person name="Tritt A."/>
            <person name="Yoshinaga Y."/>
            <person name="Zwiers L.-H."/>
            <person name="Turgeon B."/>
            <person name="Goodwin S."/>
            <person name="Spatafora J."/>
            <person name="Crous P."/>
            <person name="Grigoriev I."/>
        </authorList>
    </citation>
    <scope>NUCLEOTIDE SEQUENCE</scope>
    <source>
        <strain evidence="4">CBS 183.55</strain>
    </source>
</reference>
<accession>A0A6A5R2W3</accession>
<dbReference type="GeneID" id="54348079"/>
<dbReference type="InterPro" id="IPR056884">
    <property type="entry name" value="NPHP3-like_N"/>
</dbReference>
<dbReference type="EMBL" id="ML979029">
    <property type="protein sequence ID" value="KAF1922391.1"/>
    <property type="molecule type" value="Genomic_DNA"/>
</dbReference>
<protein>
    <submittedName>
        <fullName evidence="4">Uncharacterized protein</fullName>
    </submittedName>
</protein>
<keyword evidence="5" id="KW-1185">Reference proteome</keyword>
<dbReference type="Pfam" id="PF23239">
    <property type="entry name" value="DUF7069"/>
    <property type="match status" value="1"/>
</dbReference>
<evidence type="ECO:0000313" key="4">
    <source>
        <dbReference type="EMBL" id="KAF1922391.1"/>
    </source>
</evidence>
<evidence type="ECO:0000256" key="1">
    <source>
        <dbReference type="ARBA" id="ARBA00022737"/>
    </source>
</evidence>
<name>A0A6A5R2W3_9PLEO</name>
<evidence type="ECO:0000259" key="3">
    <source>
        <dbReference type="Pfam" id="PF24883"/>
    </source>
</evidence>
<gene>
    <name evidence="4" type="ORF">M421DRAFT_411726</name>
</gene>
<dbReference type="Pfam" id="PF24883">
    <property type="entry name" value="NPHP3_N"/>
    <property type="match status" value="1"/>
</dbReference>
<dbReference type="PANTHER" id="PTHR10039">
    <property type="entry name" value="AMELOGENIN"/>
    <property type="match status" value="1"/>
</dbReference>
<dbReference type="InterPro" id="IPR027417">
    <property type="entry name" value="P-loop_NTPase"/>
</dbReference>
<dbReference type="OrthoDB" id="194358at2759"/>
<dbReference type="Gene3D" id="3.40.50.300">
    <property type="entry name" value="P-loop containing nucleotide triphosphate hydrolases"/>
    <property type="match status" value="1"/>
</dbReference>
<evidence type="ECO:0000313" key="5">
    <source>
        <dbReference type="Proteomes" id="UP000800082"/>
    </source>
</evidence>
<dbReference type="Proteomes" id="UP000800082">
    <property type="component" value="Unassembled WGS sequence"/>
</dbReference>
<feature type="domain" description="DUF7069" evidence="2">
    <location>
        <begin position="262"/>
        <end position="329"/>
    </location>
</feature>
<dbReference type="SUPFAM" id="SSF52540">
    <property type="entry name" value="P-loop containing nucleoside triphosphate hydrolases"/>
    <property type="match status" value="1"/>
</dbReference>
<dbReference type="RefSeq" id="XP_033442644.1">
    <property type="nucleotide sequence ID" value="XM_033590413.1"/>
</dbReference>
<organism evidence="4 5">
    <name type="scientific">Didymella exigua CBS 183.55</name>
    <dbReference type="NCBI Taxonomy" id="1150837"/>
    <lineage>
        <taxon>Eukaryota</taxon>
        <taxon>Fungi</taxon>
        <taxon>Dikarya</taxon>
        <taxon>Ascomycota</taxon>
        <taxon>Pezizomycotina</taxon>
        <taxon>Dothideomycetes</taxon>
        <taxon>Pleosporomycetidae</taxon>
        <taxon>Pleosporales</taxon>
        <taxon>Pleosporineae</taxon>
        <taxon>Didymellaceae</taxon>
        <taxon>Didymella</taxon>
    </lineage>
</organism>
<keyword evidence="1" id="KW-0677">Repeat</keyword>
<sequence length="350" mass="39825">MMNVHQIAEDHRNISKYGLDISQRSLEYQQKAHERSLSKEQAKCLQLFRLTRSTGDATYEDLKDRIAGRVEGTCMWFLDHAHFQEWKEKESGPLLVSADPGCGKSVLAKYLIDHHLARSSTVCYYFFKDQVQNTVREALCALLHQLFSQKPDLLQHALKQFDKDGDGLVSLNSSLWTIFTEAVQDPHAGSITIVLDALDECAEVEDLVQSLRAQARKCGSTGAKVKFLLTSRPYEHIISGLRCLSEAFPRIHIPGEDESEKISQEVNRVISHLVEQFSKDNKLSEEIKMCLEDQLLKIEHCTYLWVHLVFDDTLKRMDFRRTLKEVASAGVVVLRDSGLTIRATNPNPEP</sequence>
<feature type="domain" description="Nephrocystin 3-like N-terminal" evidence="3">
    <location>
        <begin position="72"/>
        <end position="232"/>
    </location>
</feature>
<proteinExistence type="predicted"/>
<dbReference type="InterPro" id="IPR055497">
    <property type="entry name" value="DUF7069"/>
</dbReference>
<evidence type="ECO:0000259" key="2">
    <source>
        <dbReference type="Pfam" id="PF23239"/>
    </source>
</evidence>